<evidence type="ECO:0000256" key="1">
    <source>
        <dbReference type="SAM" id="MobiDB-lite"/>
    </source>
</evidence>
<dbReference type="Proteomes" id="UP001058184">
    <property type="component" value="Chromosome"/>
</dbReference>
<dbReference type="Gene3D" id="3.30.870.10">
    <property type="entry name" value="Endonuclease Chain A"/>
    <property type="match status" value="1"/>
</dbReference>
<sequence>MKKFLRNIKGLGLETMNIALLDAGKTQSVLKRLIKEYDDIHIAVAWGYNGKLADLLMENSKKFRSVTFGLNGFATSPDLVERLIGTKNAFIAKADNGIFHPKLYLFLAGGKAEAIVGSANFTKGGLDRNHEACVHIQGQANGDMFKQIQRELSGYDVLRQRVTKTLADSYRRQYDAARRQRGQRDPILPDEKNGGKGLTSPLAMMSWKDFAAMAKIDPHHNFKRRMKLLREIQRLFASVERFSDLTATEWKGIAGTLGKSERIAAGLDIHDWGWFGSMGGNGDFAGLISRRDRQISDAVDCIPRKDPVTREDFEEYCRLFRKAFLDADAHHVGEFPTATRLLAMKRPDTFVCANGKNKGNLAEALNFAPTTLSLANYWDRIIVPIQSSPWYNAPHPSGGDGELWDYRVAMLDTLYYDEDA</sequence>
<feature type="region of interest" description="Disordered" evidence="1">
    <location>
        <begin position="173"/>
        <end position="197"/>
    </location>
</feature>
<feature type="compositionally biased region" description="Basic and acidic residues" evidence="1">
    <location>
        <begin position="173"/>
        <end position="194"/>
    </location>
</feature>
<evidence type="ECO:0000313" key="3">
    <source>
        <dbReference type="EMBL" id="UWQ57765.1"/>
    </source>
</evidence>
<reference evidence="3" key="1">
    <citation type="submission" date="2021-08" db="EMBL/GenBank/DDBJ databases">
        <authorList>
            <person name="Nwanade C."/>
            <person name="Wang M."/>
            <person name="Masoudi A."/>
            <person name="Yu Z."/>
            <person name="Liu J."/>
        </authorList>
    </citation>
    <scope>NUCLEOTIDE SEQUENCE</scope>
    <source>
        <strain evidence="3">S141</strain>
    </source>
</reference>
<dbReference type="InterPro" id="IPR025202">
    <property type="entry name" value="PLD-like_dom"/>
</dbReference>
<name>A0ABY5WU43_LEICA</name>
<evidence type="ECO:0000259" key="2">
    <source>
        <dbReference type="Pfam" id="PF13091"/>
    </source>
</evidence>
<keyword evidence="4" id="KW-1185">Reference proteome</keyword>
<proteinExistence type="predicted"/>
<dbReference type="SUPFAM" id="SSF56024">
    <property type="entry name" value="Phospholipase D/nuclease"/>
    <property type="match status" value="1"/>
</dbReference>
<feature type="domain" description="Phospholipase D-like" evidence="2">
    <location>
        <begin position="94"/>
        <end position="152"/>
    </location>
</feature>
<evidence type="ECO:0000313" key="4">
    <source>
        <dbReference type="Proteomes" id="UP001058184"/>
    </source>
</evidence>
<dbReference type="EMBL" id="CP081078">
    <property type="protein sequence ID" value="UWQ57765.1"/>
    <property type="molecule type" value="Genomic_DNA"/>
</dbReference>
<dbReference type="RefSeq" id="WP_260001581.1">
    <property type="nucleotide sequence ID" value="NZ_CP081078.1"/>
</dbReference>
<dbReference type="Pfam" id="PF13091">
    <property type="entry name" value="PLDc_2"/>
    <property type="match status" value="1"/>
</dbReference>
<protein>
    <submittedName>
        <fullName evidence="3">Phospholipase D family protein</fullName>
    </submittedName>
</protein>
<organism evidence="3 4">
    <name type="scientific">Leisingera caerulea</name>
    <name type="common">Phaeobacter caeruleus</name>
    <dbReference type="NCBI Taxonomy" id="506591"/>
    <lineage>
        <taxon>Bacteria</taxon>
        <taxon>Pseudomonadati</taxon>
        <taxon>Pseudomonadota</taxon>
        <taxon>Alphaproteobacteria</taxon>
        <taxon>Rhodobacterales</taxon>
        <taxon>Roseobacteraceae</taxon>
        <taxon>Leisingera</taxon>
    </lineage>
</organism>
<dbReference type="CDD" id="cd09117">
    <property type="entry name" value="PLDc_Bfil_DEXD_like"/>
    <property type="match status" value="1"/>
</dbReference>
<gene>
    <name evidence="3" type="ORF">K3722_14805</name>
</gene>
<accession>A0ABY5WU43</accession>